<reference evidence="9 10" key="1">
    <citation type="submission" date="2018-01" db="EMBL/GenBank/DDBJ databases">
        <title>The draft genome sequence of Cohaesibacter sp. H1304.</title>
        <authorList>
            <person name="Wang N.-N."/>
            <person name="Du Z.-J."/>
        </authorList>
    </citation>
    <scope>NUCLEOTIDE SEQUENCE [LARGE SCALE GENOMIC DNA]</scope>
    <source>
        <strain evidence="9 10">H1304</strain>
    </source>
</reference>
<feature type="transmembrane region" description="Helical" evidence="7">
    <location>
        <begin position="35"/>
        <end position="55"/>
    </location>
</feature>
<evidence type="ECO:0000313" key="9">
    <source>
        <dbReference type="EMBL" id="PLW76987.1"/>
    </source>
</evidence>
<accession>A0A2N5XRB8</accession>
<dbReference type="EMBL" id="PKUQ01000022">
    <property type="protein sequence ID" value="PLW76987.1"/>
    <property type="molecule type" value="Genomic_DNA"/>
</dbReference>
<sequence length="135" mass="14338">MRTLIFRTIAPFLAALMILFSIFVTLRGHNDPGGGFIGGLIAASAFAMYGIAAGPQNVRRALYFHPLGLAAFGLIVSMLSGLVSLTQGMPFLTSQWAFPTLLGVEVALSTPLFFDLGVYFVVLGALASIALKLEE</sequence>
<evidence type="ECO:0000256" key="3">
    <source>
        <dbReference type="ARBA" id="ARBA00022475"/>
    </source>
</evidence>
<name>A0A2N5XRB8_9HYPH</name>
<dbReference type="RefSeq" id="WP_101534277.1">
    <property type="nucleotide sequence ID" value="NZ_JBFHIU010000020.1"/>
</dbReference>
<feature type="transmembrane region" description="Helical" evidence="7">
    <location>
        <begin position="12"/>
        <end position="29"/>
    </location>
</feature>
<evidence type="ECO:0000256" key="4">
    <source>
        <dbReference type="ARBA" id="ARBA00022692"/>
    </source>
</evidence>
<protein>
    <submittedName>
        <fullName evidence="9">Na(+)/H(+) antiporter subunit B</fullName>
    </submittedName>
</protein>
<evidence type="ECO:0000256" key="2">
    <source>
        <dbReference type="ARBA" id="ARBA00009425"/>
    </source>
</evidence>
<proteinExistence type="inferred from homology"/>
<dbReference type="OrthoDB" id="9798859at2"/>
<feature type="transmembrane region" description="Helical" evidence="7">
    <location>
        <begin position="112"/>
        <end position="131"/>
    </location>
</feature>
<dbReference type="InterPro" id="IPR007182">
    <property type="entry name" value="MnhB"/>
</dbReference>
<evidence type="ECO:0000256" key="1">
    <source>
        <dbReference type="ARBA" id="ARBA00004651"/>
    </source>
</evidence>
<keyword evidence="6 7" id="KW-0472">Membrane</keyword>
<comment type="subcellular location">
    <subcellularLocation>
        <location evidence="1">Cell membrane</location>
        <topology evidence="1">Multi-pass membrane protein</topology>
    </subcellularLocation>
</comment>
<keyword evidence="4 7" id="KW-0812">Transmembrane</keyword>
<gene>
    <name evidence="9" type="ORF">C0081_13160</name>
</gene>
<evidence type="ECO:0000259" key="8">
    <source>
        <dbReference type="Pfam" id="PF04039"/>
    </source>
</evidence>
<feature type="transmembrane region" description="Helical" evidence="7">
    <location>
        <begin position="67"/>
        <end position="92"/>
    </location>
</feature>
<dbReference type="AlphaFoldDB" id="A0A2N5XRB8"/>
<dbReference type="Proteomes" id="UP000234881">
    <property type="component" value="Unassembled WGS sequence"/>
</dbReference>
<dbReference type="PANTHER" id="PTHR33932">
    <property type="entry name" value="NA(+)/H(+) ANTIPORTER SUBUNIT B"/>
    <property type="match status" value="1"/>
</dbReference>
<keyword evidence="3" id="KW-1003">Cell membrane</keyword>
<organism evidence="9 10">
    <name type="scientific">Cohaesibacter celericrescens</name>
    <dbReference type="NCBI Taxonomy" id="2067669"/>
    <lineage>
        <taxon>Bacteria</taxon>
        <taxon>Pseudomonadati</taxon>
        <taxon>Pseudomonadota</taxon>
        <taxon>Alphaproteobacteria</taxon>
        <taxon>Hyphomicrobiales</taxon>
        <taxon>Cohaesibacteraceae</taxon>
    </lineage>
</organism>
<dbReference type="Pfam" id="PF04039">
    <property type="entry name" value="MnhB"/>
    <property type="match status" value="1"/>
</dbReference>
<dbReference type="GO" id="GO:0005886">
    <property type="term" value="C:plasma membrane"/>
    <property type="evidence" value="ECO:0007669"/>
    <property type="project" value="UniProtKB-SubCell"/>
</dbReference>
<dbReference type="PANTHER" id="PTHR33932:SF4">
    <property type="entry name" value="NA(+)_H(+) ANTIPORTER SUBUNIT B"/>
    <property type="match status" value="1"/>
</dbReference>
<comment type="similarity">
    <text evidence="2">Belongs to the CPA3 antiporters (TC 2.A.63) subunit B family.</text>
</comment>
<comment type="caution">
    <text evidence="9">The sequence shown here is derived from an EMBL/GenBank/DDBJ whole genome shotgun (WGS) entry which is preliminary data.</text>
</comment>
<evidence type="ECO:0000256" key="7">
    <source>
        <dbReference type="SAM" id="Phobius"/>
    </source>
</evidence>
<keyword evidence="5 7" id="KW-1133">Transmembrane helix</keyword>
<evidence type="ECO:0000256" key="5">
    <source>
        <dbReference type="ARBA" id="ARBA00022989"/>
    </source>
</evidence>
<feature type="domain" description="Na+/H+ antiporter MnhB subunit-related protein" evidence="8">
    <location>
        <begin position="5"/>
        <end position="126"/>
    </location>
</feature>
<keyword evidence="10" id="KW-1185">Reference proteome</keyword>
<evidence type="ECO:0000313" key="10">
    <source>
        <dbReference type="Proteomes" id="UP000234881"/>
    </source>
</evidence>
<dbReference type="InterPro" id="IPR050622">
    <property type="entry name" value="CPA3_antiporter_subunitB"/>
</dbReference>
<evidence type="ECO:0000256" key="6">
    <source>
        <dbReference type="ARBA" id="ARBA00023136"/>
    </source>
</evidence>